<dbReference type="STRING" id="763665.A0A2G5BHH9"/>
<feature type="region of interest" description="Disordered" evidence="6">
    <location>
        <begin position="133"/>
        <end position="163"/>
    </location>
</feature>
<protein>
    <submittedName>
        <fullName evidence="7">Uncharacterized protein</fullName>
    </submittedName>
</protein>
<keyword evidence="4" id="KW-0804">Transcription</keyword>
<feature type="non-terminal residue" evidence="7">
    <location>
        <position position="1"/>
    </location>
</feature>
<comment type="similarity">
    <text evidence="2">Belongs to the NGG1 family.</text>
</comment>
<organism evidence="7 8">
    <name type="scientific">Coemansia reversa (strain ATCC 12441 / NRRL 1564)</name>
    <dbReference type="NCBI Taxonomy" id="763665"/>
    <lineage>
        <taxon>Eukaryota</taxon>
        <taxon>Fungi</taxon>
        <taxon>Fungi incertae sedis</taxon>
        <taxon>Zoopagomycota</taxon>
        <taxon>Kickxellomycotina</taxon>
        <taxon>Kickxellomycetes</taxon>
        <taxon>Kickxellales</taxon>
        <taxon>Kickxellaceae</taxon>
        <taxon>Coemansia</taxon>
    </lineage>
</organism>
<gene>
    <name evidence="7" type="ORF">COEREDRAFT_39703</name>
</gene>
<comment type="subcellular location">
    <subcellularLocation>
        <location evidence="1">Nucleus</location>
    </subcellularLocation>
</comment>
<dbReference type="PANTHER" id="PTHR13556">
    <property type="entry name" value="TRANSCRIPTIONAL ADAPTER 3-RELATED"/>
    <property type="match status" value="1"/>
</dbReference>
<reference evidence="7 8" key="1">
    <citation type="journal article" date="2015" name="Genome Biol. Evol.">
        <title>Phylogenomic analyses indicate that early fungi evolved digesting cell walls of algal ancestors of land plants.</title>
        <authorList>
            <person name="Chang Y."/>
            <person name="Wang S."/>
            <person name="Sekimoto S."/>
            <person name="Aerts A.L."/>
            <person name="Choi C."/>
            <person name="Clum A."/>
            <person name="LaButti K.M."/>
            <person name="Lindquist E.A."/>
            <person name="Yee Ngan C."/>
            <person name="Ohm R.A."/>
            <person name="Salamov A.A."/>
            <person name="Grigoriev I.V."/>
            <person name="Spatafora J.W."/>
            <person name="Berbee M.L."/>
        </authorList>
    </citation>
    <scope>NUCLEOTIDE SEQUENCE [LARGE SCALE GENOMIC DNA]</scope>
    <source>
        <strain evidence="7 8">NRRL 1564</strain>
    </source>
</reference>
<evidence type="ECO:0000313" key="8">
    <source>
        <dbReference type="Proteomes" id="UP000242474"/>
    </source>
</evidence>
<evidence type="ECO:0000256" key="4">
    <source>
        <dbReference type="ARBA" id="ARBA00023163"/>
    </source>
</evidence>
<dbReference type="OrthoDB" id="1232at2759"/>
<dbReference type="GO" id="GO:0003713">
    <property type="term" value="F:transcription coactivator activity"/>
    <property type="evidence" value="ECO:0007669"/>
    <property type="project" value="TreeGrafter"/>
</dbReference>
<dbReference type="GO" id="GO:0006357">
    <property type="term" value="P:regulation of transcription by RNA polymerase II"/>
    <property type="evidence" value="ECO:0007669"/>
    <property type="project" value="TreeGrafter"/>
</dbReference>
<proteinExistence type="inferred from homology"/>
<name>A0A2G5BHH9_COERN</name>
<dbReference type="GO" id="GO:0000124">
    <property type="term" value="C:SAGA complex"/>
    <property type="evidence" value="ECO:0007669"/>
    <property type="project" value="TreeGrafter"/>
</dbReference>
<keyword evidence="8" id="KW-1185">Reference proteome</keyword>
<dbReference type="AlphaFoldDB" id="A0A2G5BHH9"/>
<evidence type="ECO:0000256" key="1">
    <source>
        <dbReference type="ARBA" id="ARBA00004123"/>
    </source>
</evidence>
<evidence type="ECO:0000256" key="5">
    <source>
        <dbReference type="ARBA" id="ARBA00023242"/>
    </source>
</evidence>
<dbReference type="InterPro" id="IPR019340">
    <property type="entry name" value="Histone_AcTrfase_su3"/>
</dbReference>
<accession>A0A2G5BHH9</accession>
<dbReference type="Proteomes" id="UP000242474">
    <property type="component" value="Unassembled WGS sequence"/>
</dbReference>
<evidence type="ECO:0000256" key="3">
    <source>
        <dbReference type="ARBA" id="ARBA00023015"/>
    </source>
</evidence>
<sequence length="316" mass="36069">QDDFSRVKVTNQVQIQTYWAAMEPYFRNITEEDIALLETTNEDPETLAIPPLGKFYAYKWAAEELAHFPDHMHHSKTRHAARALLSADSHTKSHPDALVGSELSPGAARIAPLTERIVSALVAERLVLADGSQGSGDARYRTDSECSDTEIEPRQLSSSGEPLSLEDRMKRELRYIGILDDDDINWDDRQDDEVCATIRALQRQLREQTRINNLRTERLLPAAKEHSGYQEYMQVIDELDKQVEQCYLKRHRQTKSRKRKSAPVKTVSLSDNALNAMGRRRRVIQAIGHLFPEHKFALPTESIFNGIPQNPVIQMK</sequence>
<evidence type="ECO:0000313" key="7">
    <source>
        <dbReference type="EMBL" id="PIA18187.1"/>
    </source>
</evidence>
<keyword evidence="3" id="KW-0805">Transcription regulation</keyword>
<evidence type="ECO:0000256" key="2">
    <source>
        <dbReference type="ARBA" id="ARBA00005330"/>
    </source>
</evidence>
<dbReference type="PANTHER" id="PTHR13556:SF2">
    <property type="entry name" value="TRANSCRIPTIONAL ADAPTER 3"/>
    <property type="match status" value="1"/>
</dbReference>
<keyword evidence="5" id="KW-0539">Nucleus</keyword>
<dbReference type="Pfam" id="PF10198">
    <property type="entry name" value="Ada3"/>
    <property type="match status" value="1"/>
</dbReference>
<dbReference type="EMBL" id="KZ303491">
    <property type="protein sequence ID" value="PIA18187.1"/>
    <property type="molecule type" value="Genomic_DNA"/>
</dbReference>
<evidence type="ECO:0000256" key="6">
    <source>
        <dbReference type="SAM" id="MobiDB-lite"/>
    </source>
</evidence>
<dbReference type="GO" id="GO:0005634">
    <property type="term" value="C:nucleus"/>
    <property type="evidence" value="ECO:0007669"/>
    <property type="project" value="UniProtKB-SubCell"/>
</dbReference>